<proteinExistence type="predicted"/>
<dbReference type="EMBL" id="WNYA01099230">
    <property type="protein sequence ID" value="KAG8534583.1"/>
    <property type="molecule type" value="Genomic_DNA"/>
</dbReference>
<sequence>MEKFDLCCIYGLKVEFYPTSDFLPFRIQHWGNFSPFIMQICSDDLSPHFVLVFFVLLLEPYFINKPDNIVINGSRSLCYANLHPFSMILHECSKCIENYYFPNCNFFLFKFFFFPGSVF</sequence>
<keyword evidence="2" id="KW-1185">Reference proteome</keyword>
<evidence type="ECO:0000313" key="1">
    <source>
        <dbReference type="EMBL" id="KAG8534583.1"/>
    </source>
</evidence>
<accession>A0AAV6YL61</accession>
<dbReference type="AlphaFoldDB" id="A0AAV6YL61"/>
<gene>
    <name evidence="1" type="ORF">GDO81_019090</name>
</gene>
<dbReference type="Proteomes" id="UP000824782">
    <property type="component" value="Unassembled WGS sequence"/>
</dbReference>
<comment type="caution">
    <text evidence="1">The sequence shown here is derived from an EMBL/GenBank/DDBJ whole genome shotgun (WGS) entry which is preliminary data.</text>
</comment>
<name>A0AAV6YL61_ENGPU</name>
<evidence type="ECO:0000313" key="2">
    <source>
        <dbReference type="Proteomes" id="UP000824782"/>
    </source>
</evidence>
<reference evidence="1" key="1">
    <citation type="thesis" date="2020" institute="ProQuest LLC" country="789 East Eisenhower Parkway, Ann Arbor, MI, USA">
        <title>Comparative Genomics and Chromosome Evolution.</title>
        <authorList>
            <person name="Mudd A.B."/>
        </authorList>
    </citation>
    <scope>NUCLEOTIDE SEQUENCE</scope>
    <source>
        <strain evidence="1">237g6f4</strain>
        <tissue evidence="1">Blood</tissue>
    </source>
</reference>
<organism evidence="1 2">
    <name type="scientific">Engystomops pustulosus</name>
    <name type="common">Tungara frog</name>
    <name type="synonym">Physalaemus pustulosus</name>
    <dbReference type="NCBI Taxonomy" id="76066"/>
    <lineage>
        <taxon>Eukaryota</taxon>
        <taxon>Metazoa</taxon>
        <taxon>Chordata</taxon>
        <taxon>Craniata</taxon>
        <taxon>Vertebrata</taxon>
        <taxon>Euteleostomi</taxon>
        <taxon>Amphibia</taxon>
        <taxon>Batrachia</taxon>
        <taxon>Anura</taxon>
        <taxon>Neobatrachia</taxon>
        <taxon>Hyloidea</taxon>
        <taxon>Leptodactylidae</taxon>
        <taxon>Leiuperinae</taxon>
        <taxon>Engystomops</taxon>
    </lineage>
</organism>
<protein>
    <submittedName>
        <fullName evidence="1">Uncharacterized protein</fullName>
    </submittedName>
</protein>